<dbReference type="AlphaFoldDB" id="A0A4Z0RC13"/>
<evidence type="ECO:0008006" key="3">
    <source>
        <dbReference type="Google" id="ProtNLM"/>
    </source>
</evidence>
<keyword evidence="2" id="KW-1185">Reference proteome</keyword>
<evidence type="ECO:0000313" key="1">
    <source>
        <dbReference type="EMBL" id="TGE39166.1"/>
    </source>
</evidence>
<name>A0A4Z0RC13_9FIRM</name>
<dbReference type="EMBL" id="SPQQ01000002">
    <property type="protein sequence ID" value="TGE39166.1"/>
    <property type="molecule type" value="Genomic_DNA"/>
</dbReference>
<reference evidence="1 2" key="1">
    <citation type="submission" date="2019-03" db="EMBL/GenBank/DDBJ databases">
        <title>Draft Genome Sequence of Desulfosporosinus fructosivorans Strain 63.6F, Isolated from Marine Sediment in the Baltic Sea.</title>
        <authorList>
            <person name="Hausmann B."/>
            <person name="Vandieken V."/>
            <person name="Pjevac P."/>
            <person name="Schreck K."/>
            <person name="Herbold C.W."/>
            <person name="Loy A."/>
        </authorList>
    </citation>
    <scope>NUCLEOTIDE SEQUENCE [LARGE SCALE GENOMIC DNA]</scope>
    <source>
        <strain evidence="1 2">63.6F</strain>
    </source>
</reference>
<organism evidence="1 2">
    <name type="scientific">Desulfosporosinus fructosivorans</name>
    <dbReference type="NCBI Taxonomy" id="2018669"/>
    <lineage>
        <taxon>Bacteria</taxon>
        <taxon>Bacillati</taxon>
        <taxon>Bacillota</taxon>
        <taxon>Clostridia</taxon>
        <taxon>Eubacteriales</taxon>
        <taxon>Desulfitobacteriaceae</taxon>
        <taxon>Desulfosporosinus</taxon>
    </lineage>
</organism>
<evidence type="ECO:0000313" key="2">
    <source>
        <dbReference type="Proteomes" id="UP000298460"/>
    </source>
</evidence>
<sequence length="223" mass="24212">MTLIPISTSVQSGVTNAVKVIANEHTSKVAVTDATQVIPVPEAAVYETSEQTTTNNTKKMYTKESATLSQINQQVEAKLSNLRGIVENLISMQSLKTGEGKGLNYDQILKKYDGKLKEFYQNLEVDDSTRLNAQQEISEDGFWGVKQTSTRAIDFAKALSGGDPAKLGLLRDAIEAGYKAAEKAWGGELPEICKQTQEATLKGLDDWANEAKGEIQAVIKGAE</sequence>
<accession>A0A4Z0RC13</accession>
<dbReference type="RefSeq" id="WP_135545660.1">
    <property type="nucleotide sequence ID" value="NZ_SPQQ01000002.1"/>
</dbReference>
<dbReference type="OrthoDB" id="49105at2"/>
<protein>
    <recommendedName>
        <fullName evidence="3">DUF5610 domain-containing protein</fullName>
    </recommendedName>
</protein>
<comment type="caution">
    <text evidence="1">The sequence shown here is derived from an EMBL/GenBank/DDBJ whole genome shotgun (WGS) entry which is preliminary data.</text>
</comment>
<gene>
    <name evidence="1" type="ORF">E4K67_06815</name>
</gene>
<proteinExistence type="predicted"/>
<dbReference type="Proteomes" id="UP000298460">
    <property type="component" value="Unassembled WGS sequence"/>
</dbReference>